<dbReference type="InterPro" id="IPR012972">
    <property type="entry name" value="NLE"/>
</dbReference>
<keyword evidence="3 7" id="KW-0853">WD repeat</keyword>
<feature type="repeat" description="WD" evidence="7">
    <location>
        <begin position="269"/>
        <end position="309"/>
    </location>
</feature>
<gene>
    <name evidence="10" type="ORF">BE221DRAFT_142138</name>
</gene>
<feature type="repeat" description="WD" evidence="7">
    <location>
        <begin position="309"/>
        <end position="341"/>
    </location>
</feature>
<comment type="function">
    <text evidence="6">Required for maturation of ribosomal RNAs and formation of the large ribosomal subunit.</text>
</comment>
<dbReference type="PANTHER" id="PTHR22847">
    <property type="entry name" value="WD40 REPEAT PROTEIN"/>
    <property type="match status" value="1"/>
</dbReference>
<dbReference type="Proteomes" id="UP000195557">
    <property type="component" value="Unassembled WGS sequence"/>
</dbReference>
<evidence type="ECO:0000256" key="5">
    <source>
        <dbReference type="ARBA" id="ARBA00023242"/>
    </source>
</evidence>
<dbReference type="GO" id="GO:0043021">
    <property type="term" value="F:ribonucleoprotein complex binding"/>
    <property type="evidence" value="ECO:0007669"/>
    <property type="project" value="UniProtKB-UniRule"/>
</dbReference>
<dbReference type="HAMAP" id="MF_03029">
    <property type="entry name" value="WDR12"/>
    <property type="match status" value="1"/>
</dbReference>
<reference evidence="10" key="1">
    <citation type="submission" date="2017-04" db="EMBL/GenBank/DDBJ databases">
        <title>Population genomics of picophytoplankton unveils novel chromosome hypervariability.</title>
        <authorList>
            <consortium name="DOE Joint Genome Institute"/>
            <person name="Blanc-Mathieu R."/>
            <person name="Krasovec M."/>
            <person name="Hebrard M."/>
            <person name="Yau S."/>
            <person name="Desgranges E."/>
            <person name="Martin J."/>
            <person name="Schackwitz W."/>
            <person name="Kuo A."/>
            <person name="Salin G."/>
            <person name="Donnadieu C."/>
            <person name="Desdevises Y."/>
            <person name="Sanchez-Ferandin S."/>
            <person name="Moreau H."/>
            <person name="Rivals E."/>
            <person name="Grigoriev I.V."/>
            <person name="Grimsley N."/>
            <person name="Eyre-Walker A."/>
            <person name="Piganeau G."/>
        </authorList>
    </citation>
    <scope>NUCLEOTIDE SEQUENCE [LARGE SCALE GENOMIC DNA]</scope>
    <source>
        <strain evidence="10">RCC 1115</strain>
    </source>
</reference>
<dbReference type="InterPro" id="IPR036322">
    <property type="entry name" value="WD40_repeat_dom_sf"/>
</dbReference>
<keyword evidence="1 6" id="KW-0690">Ribosome biogenesis</keyword>
<dbReference type="EMBL" id="KZ155838">
    <property type="protein sequence ID" value="OUS42462.1"/>
    <property type="molecule type" value="Genomic_DNA"/>
</dbReference>
<protein>
    <recommendedName>
        <fullName evidence="6">Ribosome biogenesis protein WDR12 homolog</fullName>
    </recommendedName>
</protein>
<dbReference type="InterPro" id="IPR028599">
    <property type="entry name" value="WDR12/Ytm1"/>
</dbReference>
<keyword evidence="2 6" id="KW-0698">rRNA processing</keyword>
<dbReference type="GO" id="GO:0005654">
    <property type="term" value="C:nucleoplasm"/>
    <property type="evidence" value="ECO:0007669"/>
    <property type="project" value="UniProtKB-SubCell"/>
</dbReference>
<feature type="compositionally biased region" description="Acidic residues" evidence="8">
    <location>
        <begin position="250"/>
        <end position="259"/>
    </location>
</feature>
<evidence type="ECO:0000256" key="4">
    <source>
        <dbReference type="ARBA" id="ARBA00022737"/>
    </source>
</evidence>
<dbReference type="SUPFAM" id="SSF50978">
    <property type="entry name" value="WD40 repeat-like"/>
    <property type="match status" value="1"/>
</dbReference>
<dbReference type="eggNOG" id="KOG0313">
    <property type="taxonomic scope" value="Eukaryota"/>
</dbReference>
<dbReference type="AlphaFoldDB" id="A0A1Y5I5M7"/>
<dbReference type="GO" id="GO:0000463">
    <property type="term" value="P:maturation of LSU-rRNA from tricistronic rRNA transcript (SSU-rRNA, 5.8S rRNA, LSU-rRNA)"/>
    <property type="evidence" value="ECO:0007669"/>
    <property type="project" value="UniProtKB-UniRule"/>
</dbReference>
<feature type="repeat" description="WD" evidence="7">
    <location>
        <begin position="194"/>
        <end position="235"/>
    </location>
</feature>
<dbReference type="PROSITE" id="PS50294">
    <property type="entry name" value="WD_REPEATS_REGION"/>
    <property type="match status" value="4"/>
</dbReference>
<evidence type="ECO:0000256" key="8">
    <source>
        <dbReference type="SAM" id="MobiDB-lite"/>
    </source>
</evidence>
<feature type="domain" description="NLE" evidence="9">
    <location>
        <begin position="10"/>
        <end position="71"/>
    </location>
</feature>
<dbReference type="GO" id="GO:1990234">
    <property type="term" value="C:transferase complex"/>
    <property type="evidence" value="ECO:0007669"/>
    <property type="project" value="UniProtKB-ARBA"/>
</dbReference>
<evidence type="ECO:0000259" key="9">
    <source>
        <dbReference type="Pfam" id="PF08154"/>
    </source>
</evidence>
<dbReference type="PRINTS" id="PR00320">
    <property type="entry name" value="GPROTEINBRPT"/>
</dbReference>
<dbReference type="InterPro" id="IPR015943">
    <property type="entry name" value="WD40/YVTN_repeat-like_dom_sf"/>
</dbReference>
<feature type="region of interest" description="Disordered" evidence="8">
    <location>
        <begin position="234"/>
        <end position="263"/>
    </location>
</feature>
<dbReference type="SMART" id="SM00320">
    <property type="entry name" value="WD40"/>
    <property type="match status" value="7"/>
</dbReference>
<evidence type="ECO:0000256" key="7">
    <source>
        <dbReference type="PROSITE-ProRule" id="PRU00221"/>
    </source>
</evidence>
<dbReference type="PROSITE" id="PS50082">
    <property type="entry name" value="WD_REPEATS_2"/>
    <property type="match status" value="5"/>
</dbReference>
<evidence type="ECO:0000256" key="6">
    <source>
        <dbReference type="HAMAP-Rule" id="MF_03029"/>
    </source>
</evidence>
<evidence type="ECO:0000313" key="10">
    <source>
        <dbReference type="EMBL" id="OUS42462.1"/>
    </source>
</evidence>
<dbReference type="InterPro" id="IPR019775">
    <property type="entry name" value="WD40_repeat_CS"/>
</dbReference>
<dbReference type="PROSITE" id="PS00678">
    <property type="entry name" value="WD_REPEATS_1"/>
    <property type="match status" value="3"/>
</dbReference>
<comment type="similarity">
    <text evidence="6">Belongs to the WD repeat WDR12/YTM1 family.</text>
</comment>
<evidence type="ECO:0000256" key="1">
    <source>
        <dbReference type="ARBA" id="ARBA00022517"/>
    </source>
</evidence>
<dbReference type="GO" id="GO:0005730">
    <property type="term" value="C:nucleolus"/>
    <property type="evidence" value="ECO:0007669"/>
    <property type="project" value="UniProtKB-SubCell"/>
</dbReference>
<feature type="repeat" description="WD" evidence="7">
    <location>
        <begin position="353"/>
        <end position="395"/>
    </location>
</feature>
<evidence type="ECO:0000256" key="2">
    <source>
        <dbReference type="ARBA" id="ARBA00022552"/>
    </source>
</evidence>
<dbReference type="InterPro" id="IPR001680">
    <property type="entry name" value="WD40_rpt"/>
</dbReference>
<dbReference type="GO" id="GO:0000466">
    <property type="term" value="P:maturation of 5.8S rRNA from tricistronic rRNA transcript (SSU-rRNA, 5.8S rRNA, LSU-rRNA)"/>
    <property type="evidence" value="ECO:0007669"/>
    <property type="project" value="UniProtKB-UniRule"/>
</dbReference>
<name>A0A1Y5I5M7_OSTTA</name>
<dbReference type="InterPro" id="IPR020472">
    <property type="entry name" value="WD40_PAC1"/>
</dbReference>
<evidence type="ECO:0000256" key="3">
    <source>
        <dbReference type="ARBA" id="ARBA00022574"/>
    </source>
</evidence>
<dbReference type="PANTHER" id="PTHR22847:SF637">
    <property type="entry name" value="WD REPEAT DOMAIN 5B"/>
    <property type="match status" value="1"/>
</dbReference>
<keyword evidence="4" id="KW-0677">Repeat</keyword>
<dbReference type="Pfam" id="PF00400">
    <property type="entry name" value="WD40"/>
    <property type="match status" value="6"/>
</dbReference>
<dbReference type="Gene3D" id="2.130.10.10">
    <property type="entry name" value="YVTN repeat-like/Quinoprotein amine dehydrogenase"/>
    <property type="match status" value="2"/>
</dbReference>
<dbReference type="CDD" id="cd00200">
    <property type="entry name" value="WD40"/>
    <property type="match status" value="1"/>
</dbReference>
<keyword evidence="5 6" id="KW-0539">Nucleus</keyword>
<dbReference type="GO" id="GO:0030687">
    <property type="term" value="C:preribosome, large subunit precursor"/>
    <property type="evidence" value="ECO:0007669"/>
    <property type="project" value="UniProtKB-UniRule"/>
</dbReference>
<accession>A0A1Y5I5M7</accession>
<organism evidence="10">
    <name type="scientific">Ostreococcus tauri</name>
    <name type="common">Marine green alga</name>
    <dbReference type="NCBI Taxonomy" id="70448"/>
    <lineage>
        <taxon>Eukaryota</taxon>
        <taxon>Viridiplantae</taxon>
        <taxon>Chlorophyta</taxon>
        <taxon>Mamiellophyceae</taxon>
        <taxon>Mamiellales</taxon>
        <taxon>Bathycoccaceae</taxon>
        <taxon>Ostreococcus</taxon>
    </lineage>
</organism>
<sequence>MTAINDDVDIAVSFVTRLPERYRVSESAIEVPGRLTRYGLSEVVNHLLGNEKPTPFDFLIDGALLRTSLAKLALRLGKSAEATLVVEYVPALQPPKAAESATCEEWISSIDGSWAPAIVTGSFDGKAYVWSPKGKLMCELDGHCERVCAVSLAPPAGDAENSCVVISASADGSVRAHELTVTGTKCDIGEVRVFKGHESTVLDVASAIGTRLFASSSVDGTARIWRLEGGELATEKPTKKRKKPSKMTGGDDDDDDDAENNGLGEELVLNGHTDQVCAVSWESSRVLWTGSYDHTIRAWDVETGVEKESNPTNSSVHCLSVAPSGNVFAFGGCDRFVNVWDPRESTSKACLKLKSHEGWVSCLRWNPSNENHIVSTSYDGSVKLWDIRGKVPLHSVTTHNGKNFAVDYHGGERLVSGGDDGNLRFWNVSSTLDD</sequence>
<dbReference type="Pfam" id="PF08154">
    <property type="entry name" value="NLE"/>
    <property type="match status" value="1"/>
</dbReference>
<feature type="repeat" description="WD" evidence="7">
    <location>
        <begin position="396"/>
        <end position="430"/>
    </location>
</feature>
<proteinExistence type="inferred from homology"/>
<comment type="subcellular location">
    <subcellularLocation>
        <location evidence="6">Nucleus</location>
        <location evidence="6">Nucleolus</location>
    </subcellularLocation>
    <subcellularLocation>
        <location evidence="6">Nucleus</location>
        <location evidence="6">Nucleoplasm</location>
    </subcellularLocation>
</comment>